<evidence type="ECO:0000313" key="2">
    <source>
        <dbReference type="EMBL" id="SDN17803.1"/>
    </source>
</evidence>
<name>A0A1G9ZBE2_9ACTN</name>
<organism evidence="2 3">
    <name type="scientific">Geodermatophilus siccatus</name>
    <dbReference type="NCBI Taxonomy" id="1137991"/>
    <lineage>
        <taxon>Bacteria</taxon>
        <taxon>Bacillati</taxon>
        <taxon>Actinomycetota</taxon>
        <taxon>Actinomycetes</taxon>
        <taxon>Geodermatophilales</taxon>
        <taxon>Geodermatophilaceae</taxon>
        <taxon>Geodermatophilus</taxon>
    </lineage>
</organism>
<dbReference type="GO" id="GO:0006355">
    <property type="term" value="P:regulation of DNA-templated transcription"/>
    <property type="evidence" value="ECO:0007669"/>
    <property type="project" value="InterPro"/>
</dbReference>
<keyword evidence="3" id="KW-1185">Reference proteome</keyword>
<dbReference type="Gene3D" id="1.10.1220.10">
    <property type="entry name" value="Met repressor-like"/>
    <property type="match status" value="1"/>
</dbReference>
<dbReference type="InterPro" id="IPR053853">
    <property type="entry name" value="FitA-like_RHH"/>
</dbReference>
<dbReference type="STRING" id="1137991.SAMN05660642_04244"/>
<dbReference type="EMBL" id="FNHE01000013">
    <property type="protein sequence ID" value="SDN17803.1"/>
    <property type="molecule type" value="Genomic_DNA"/>
</dbReference>
<dbReference type="InterPro" id="IPR013321">
    <property type="entry name" value="Arc_rbn_hlx_hlx"/>
</dbReference>
<dbReference type="Pfam" id="PF22513">
    <property type="entry name" value="FitA-like_RHH"/>
    <property type="match status" value="1"/>
</dbReference>
<dbReference type="Proteomes" id="UP000198680">
    <property type="component" value="Unassembled WGS sequence"/>
</dbReference>
<evidence type="ECO:0000313" key="3">
    <source>
        <dbReference type="Proteomes" id="UP000198680"/>
    </source>
</evidence>
<dbReference type="SUPFAM" id="SSF47598">
    <property type="entry name" value="Ribbon-helix-helix"/>
    <property type="match status" value="1"/>
</dbReference>
<protein>
    <recommendedName>
        <fullName evidence="1">Antitoxin FitA-like ribbon-helix-helix domain-containing protein</fullName>
    </recommendedName>
</protein>
<gene>
    <name evidence="2" type="ORF">SAMN05660642_04244</name>
</gene>
<dbReference type="AlphaFoldDB" id="A0A1G9ZBE2"/>
<evidence type="ECO:0000259" key="1">
    <source>
        <dbReference type="Pfam" id="PF22513"/>
    </source>
</evidence>
<dbReference type="OrthoDB" id="7107936at2"/>
<feature type="domain" description="Antitoxin FitA-like ribbon-helix-helix" evidence="1">
    <location>
        <begin position="5"/>
        <end position="41"/>
    </location>
</feature>
<sequence>MSRVIQIRDVPDDVHEELRAAAAARGQSLTRYALAALEDAVRRQRGVAHNAEVIRRAKAEIDADVSRETILEALRDVRGE</sequence>
<reference evidence="3" key="1">
    <citation type="submission" date="2016-10" db="EMBL/GenBank/DDBJ databases">
        <authorList>
            <person name="Varghese N."/>
            <person name="Submissions S."/>
        </authorList>
    </citation>
    <scope>NUCLEOTIDE SEQUENCE [LARGE SCALE GENOMIC DNA]</scope>
    <source>
        <strain evidence="3">DSM 45419</strain>
    </source>
</reference>
<dbReference type="RefSeq" id="WP_091223233.1">
    <property type="nucleotide sequence ID" value="NZ_FNHE01000013.1"/>
</dbReference>
<dbReference type="InterPro" id="IPR010985">
    <property type="entry name" value="Ribbon_hlx_hlx"/>
</dbReference>
<proteinExistence type="predicted"/>
<accession>A0A1G9ZBE2</accession>